<dbReference type="InterPro" id="IPR011990">
    <property type="entry name" value="TPR-like_helical_dom_sf"/>
</dbReference>
<dbReference type="Gene3D" id="3.40.50.300">
    <property type="entry name" value="P-loop containing nucleotide triphosphate hydrolases"/>
    <property type="match status" value="1"/>
</dbReference>
<dbReference type="InterPro" id="IPR008271">
    <property type="entry name" value="Ser/Thr_kinase_AS"/>
</dbReference>
<dbReference type="SUPFAM" id="SSF52540">
    <property type="entry name" value="P-loop containing nucleoside triphosphate hydrolases"/>
    <property type="match status" value="1"/>
</dbReference>
<dbReference type="SUPFAM" id="SSF56112">
    <property type="entry name" value="Protein kinase-like (PK-like)"/>
    <property type="match status" value="1"/>
</dbReference>
<dbReference type="Gene3D" id="3.30.200.20">
    <property type="entry name" value="Phosphorylase Kinase, domain 1"/>
    <property type="match status" value="1"/>
</dbReference>
<keyword evidence="3 7" id="KW-0418">Kinase</keyword>
<keyword evidence="8" id="KW-1185">Reference proteome</keyword>
<evidence type="ECO:0000256" key="3">
    <source>
        <dbReference type="ARBA" id="ARBA00022777"/>
    </source>
</evidence>
<dbReference type="InterPro" id="IPR011009">
    <property type="entry name" value="Kinase-like_dom_sf"/>
</dbReference>
<dbReference type="EMBL" id="CP022163">
    <property type="protein sequence ID" value="ATB31853.1"/>
    <property type="molecule type" value="Genomic_DNA"/>
</dbReference>
<dbReference type="Pfam" id="PF13191">
    <property type="entry name" value="AAA_16"/>
    <property type="match status" value="1"/>
</dbReference>
<dbReference type="OrthoDB" id="5480670at2"/>
<reference evidence="7 8" key="1">
    <citation type="submission" date="2017-06" db="EMBL/GenBank/DDBJ databases">
        <authorList>
            <person name="Kim H.J."/>
            <person name="Triplett B.A."/>
        </authorList>
    </citation>
    <scope>NUCLEOTIDE SEQUENCE [LARGE SCALE GENOMIC DNA]</scope>
    <source>
        <strain evidence="7 8">DSM 14713</strain>
    </source>
</reference>
<feature type="region of interest" description="Disordered" evidence="5">
    <location>
        <begin position="1"/>
        <end position="24"/>
    </location>
</feature>
<feature type="domain" description="Protein kinase" evidence="6">
    <location>
        <begin position="32"/>
        <end position="294"/>
    </location>
</feature>
<dbReference type="InterPro" id="IPR027417">
    <property type="entry name" value="P-loop_NTPase"/>
</dbReference>
<evidence type="ECO:0000313" key="7">
    <source>
        <dbReference type="EMBL" id="ATB31853.1"/>
    </source>
</evidence>
<accession>A0A250IKT7</accession>
<dbReference type="SUPFAM" id="SSF48452">
    <property type="entry name" value="TPR-like"/>
    <property type="match status" value="1"/>
</dbReference>
<dbReference type="InterPro" id="IPR000719">
    <property type="entry name" value="Prot_kinase_dom"/>
</dbReference>
<keyword evidence="1" id="KW-0808">Transferase</keyword>
<dbReference type="CDD" id="cd14014">
    <property type="entry name" value="STKc_PknB_like"/>
    <property type="match status" value="1"/>
</dbReference>
<dbReference type="PROSITE" id="PS00108">
    <property type="entry name" value="PROTEIN_KINASE_ST"/>
    <property type="match status" value="1"/>
</dbReference>
<protein>
    <submittedName>
        <fullName evidence="7">Serine/threonine protein kinase</fullName>
    </submittedName>
</protein>
<dbReference type="Pfam" id="PF00069">
    <property type="entry name" value="Pkinase"/>
    <property type="match status" value="1"/>
</dbReference>
<dbReference type="GO" id="GO:0005524">
    <property type="term" value="F:ATP binding"/>
    <property type="evidence" value="ECO:0007669"/>
    <property type="project" value="UniProtKB-KW"/>
</dbReference>
<evidence type="ECO:0000313" key="8">
    <source>
        <dbReference type="Proteomes" id="UP000217289"/>
    </source>
</evidence>
<proteinExistence type="predicted"/>
<gene>
    <name evidence="7" type="ORF">MEBOL_005322</name>
</gene>
<organism evidence="7 8">
    <name type="scientific">Melittangium boletus DSM 14713</name>
    <dbReference type="NCBI Taxonomy" id="1294270"/>
    <lineage>
        <taxon>Bacteria</taxon>
        <taxon>Pseudomonadati</taxon>
        <taxon>Myxococcota</taxon>
        <taxon>Myxococcia</taxon>
        <taxon>Myxococcales</taxon>
        <taxon>Cystobacterineae</taxon>
        <taxon>Archangiaceae</taxon>
        <taxon>Melittangium</taxon>
    </lineage>
</organism>
<evidence type="ECO:0000256" key="5">
    <source>
        <dbReference type="SAM" id="MobiDB-lite"/>
    </source>
</evidence>
<evidence type="ECO:0000256" key="1">
    <source>
        <dbReference type="ARBA" id="ARBA00022679"/>
    </source>
</evidence>
<dbReference type="PANTHER" id="PTHR43289:SF6">
    <property type="entry name" value="SERINE_THREONINE-PROTEIN KINASE NEKL-3"/>
    <property type="match status" value="1"/>
</dbReference>
<evidence type="ECO:0000259" key="6">
    <source>
        <dbReference type="PROSITE" id="PS50011"/>
    </source>
</evidence>
<dbReference type="GO" id="GO:0004674">
    <property type="term" value="F:protein serine/threonine kinase activity"/>
    <property type="evidence" value="ECO:0007669"/>
    <property type="project" value="UniProtKB-KW"/>
</dbReference>
<keyword evidence="7" id="KW-0723">Serine/threonine-protein kinase</keyword>
<dbReference type="Proteomes" id="UP000217289">
    <property type="component" value="Chromosome"/>
</dbReference>
<dbReference type="PANTHER" id="PTHR43289">
    <property type="entry name" value="MITOGEN-ACTIVATED PROTEIN KINASE KINASE KINASE 20-RELATED"/>
    <property type="match status" value="1"/>
</dbReference>
<dbReference type="SMART" id="SM00220">
    <property type="entry name" value="S_TKc"/>
    <property type="match status" value="1"/>
</dbReference>
<keyword evidence="2" id="KW-0547">Nucleotide-binding</keyword>
<keyword evidence="4" id="KW-0067">ATP-binding</keyword>
<dbReference type="PROSITE" id="PS50011">
    <property type="entry name" value="PROTEIN_KINASE_DOM"/>
    <property type="match status" value="1"/>
</dbReference>
<dbReference type="Gene3D" id="1.25.40.10">
    <property type="entry name" value="Tetratricopeptide repeat domain"/>
    <property type="match status" value="1"/>
</dbReference>
<name>A0A250IKT7_9BACT</name>
<dbReference type="KEGG" id="mbd:MEBOL_005322"/>
<evidence type="ECO:0000256" key="4">
    <source>
        <dbReference type="ARBA" id="ARBA00022840"/>
    </source>
</evidence>
<dbReference type="RefSeq" id="WP_095983025.1">
    <property type="nucleotide sequence ID" value="NZ_CP022163.1"/>
</dbReference>
<evidence type="ECO:0000256" key="2">
    <source>
        <dbReference type="ARBA" id="ARBA00022741"/>
    </source>
</evidence>
<sequence>MNDTKTPEDAETVPSAPSSGVLSPGTLVDERFVIEALAGRGGMGHVYRARDQETGQRVALKLLHGTPAPDALYRFHREATLLSSLRHPGLVAHVAHGATEQGQAYLVMEWLEGEELARRLSRQPLSVAESLSLLRRVAEALAHAHERGIVHRDLKPTNLFLRAGRPEDGVILDFGLARHAEPTLMGVTRSHTVVGTPGYMAPEQASCHPEIPPAADIFSLGCVLYECLTGRPPFEAPHFAAALAKILFAEPVPPRALRPGLPEALQGLVERMLAKEPSRRLPHATALLEALSLLDLGPERPPSGSLDAPWLPSLAEGEQQLVSVLLVSSLAGASPSWGREMRETLRTMLVPQGGRVEGLADGSLVATLLPVRGTATDQAALAARCALALKERWPEASVALVTGLGVLEAHLPVGEAMDKAGRLLRRIEQAPSSSVLMDEVTAGLLGAGFQLTPSGSGSFLLRSERLGVDTSRPLLGKPTPCVGREQELALLESCFATCREESNARALLVTAAPGVGKSRLRHEFLRRLEHKEEPPRVLLGRGDPMHKGVSYGLLGQVLRELGGVVEGEPLESKRSRLFQRVSRYLSEAQAREVTPFLGELCAIPFPDEDNPRLRAARQEPQLMGAQMGRALVAFLDAECAHTPVLLVLEDLHWGDVLTVTLVDRLLRDLSERPFMVLALARPEVKQLFPALWGRAVQELSLNGLSRKACARLVREVLGAGVPDAVVRQTVEQSDGNALFLEELIRMVAEGRGDAAPETVLAVLQSRLMRMEAGARQTLLVASIFGRAFWPGGVEELLGRPAGDGLVRTHLRLLVEQEVIEPVPDSRFPTAPEYRFRHALVRDAAYGLLAEAHRTLAHRLAGAWLERMGEPDVEEIATHYQLGQQPERAAPLYTRSAEQRFEHNDLQGTLRCVNAALACGVGDEVLSKLRALEALVSFWSDDVPRTLELGVPILDTLPRGGRFWCWLCGGLILGNILGGQAEETQRLCELLLRTDPEPDAVVRYIEALVSMSSTLMWSDEHQLMPVLRNRAREVGVSSMERQVLVRGYLRMMESQYLYLVESSPWRSLRQVEVALRDFEEIGSERNVCLLRNVMGLLCLELGDVPGALRCLREARDGAWRQAQYLLSSQAGYYLMQALAFSPEPEHRREALEMAREGRDIELSMAVFQGLRDSFAAQTLGVHGEWGEAETRARRACELLESLPSVRGFAQAVLSEILRRQGHLDQARSLARSGVRSLELCGTGIYMVFIHLSLVEACLAQGDDAEGEAALRKALERVRTWAHDITDAAARERFLTQVPVNARVLALARARWGDVRV</sequence>
<dbReference type="Gene3D" id="1.10.510.10">
    <property type="entry name" value="Transferase(Phosphotransferase) domain 1"/>
    <property type="match status" value="1"/>
</dbReference>
<dbReference type="InterPro" id="IPR041664">
    <property type="entry name" value="AAA_16"/>
</dbReference>